<organism evidence="1">
    <name type="scientific">Physcomitrium patens</name>
    <name type="common">Spreading-leaved earth moss</name>
    <name type="synonym">Physcomitrella patens</name>
    <dbReference type="NCBI Taxonomy" id="3218"/>
    <lineage>
        <taxon>Eukaryota</taxon>
        <taxon>Viridiplantae</taxon>
        <taxon>Streptophyta</taxon>
        <taxon>Embryophyta</taxon>
        <taxon>Bryophyta</taxon>
        <taxon>Bryophytina</taxon>
        <taxon>Bryopsida</taxon>
        <taxon>Funariidae</taxon>
        <taxon>Funariales</taxon>
        <taxon>Funariaceae</taxon>
        <taxon>Physcomitrium</taxon>
    </lineage>
</organism>
<evidence type="ECO:0000313" key="1">
    <source>
        <dbReference type="EMBL" id="PNR60910.1"/>
    </source>
</evidence>
<protein>
    <submittedName>
        <fullName evidence="1 2">Uncharacterized protein</fullName>
    </submittedName>
</protein>
<reference evidence="2" key="3">
    <citation type="submission" date="2020-12" db="UniProtKB">
        <authorList>
            <consortium name="EnsemblPlants"/>
        </authorList>
    </citation>
    <scope>IDENTIFICATION</scope>
</reference>
<gene>
    <name evidence="1" type="ORF">PHYPA_003703</name>
</gene>
<name>A0A2K1L4F5_PHYPA</name>
<dbReference type="InParanoid" id="A0A2K1L4F5"/>
<evidence type="ECO:0000313" key="3">
    <source>
        <dbReference type="Proteomes" id="UP000006727"/>
    </source>
</evidence>
<sequence>MQRKCAQLVSILCCCKCRAQQVLLRRSVNYIAINVCFFSLDAGMMHSLLNSNNTPQNCKFQCSVKSTRNKPHDQRTNNAIDIATYRI</sequence>
<keyword evidence="3" id="KW-1185">Reference proteome</keyword>
<accession>A0A2K1L4F5</accession>
<dbReference type="EMBL" id="ABEU02000002">
    <property type="protein sequence ID" value="PNR60910.1"/>
    <property type="molecule type" value="Genomic_DNA"/>
</dbReference>
<dbReference type="Proteomes" id="UP000006727">
    <property type="component" value="Chromosome 2"/>
</dbReference>
<dbReference type="AlphaFoldDB" id="A0A2K1L4F5"/>
<reference evidence="1 3" key="1">
    <citation type="journal article" date="2008" name="Science">
        <title>The Physcomitrella genome reveals evolutionary insights into the conquest of land by plants.</title>
        <authorList>
            <person name="Rensing S."/>
            <person name="Lang D."/>
            <person name="Zimmer A."/>
            <person name="Terry A."/>
            <person name="Salamov A."/>
            <person name="Shapiro H."/>
            <person name="Nishiyama T."/>
            <person name="Perroud P.-F."/>
            <person name="Lindquist E."/>
            <person name="Kamisugi Y."/>
            <person name="Tanahashi T."/>
            <person name="Sakakibara K."/>
            <person name="Fujita T."/>
            <person name="Oishi K."/>
            <person name="Shin-I T."/>
            <person name="Kuroki Y."/>
            <person name="Toyoda A."/>
            <person name="Suzuki Y."/>
            <person name="Hashimoto A."/>
            <person name="Yamaguchi K."/>
            <person name="Sugano A."/>
            <person name="Kohara Y."/>
            <person name="Fujiyama A."/>
            <person name="Anterola A."/>
            <person name="Aoki S."/>
            <person name="Ashton N."/>
            <person name="Barbazuk W.B."/>
            <person name="Barker E."/>
            <person name="Bennetzen J."/>
            <person name="Bezanilla M."/>
            <person name="Blankenship R."/>
            <person name="Cho S.H."/>
            <person name="Dutcher S."/>
            <person name="Estelle M."/>
            <person name="Fawcett J.A."/>
            <person name="Gundlach H."/>
            <person name="Hanada K."/>
            <person name="Heyl A."/>
            <person name="Hicks K.A."/>
            <person name="Hugh J."/>
            <person name="Lohr M."/>
            <person name="Mayer K."/>
            <person name="Melkozernov A."/>
            <person name="Murata T."/>
            <person name="Nelson D."/>
            <person name="Pils B."/>
            <person name="Prigge M."/>
            <person name="Reiss B."/>
            <person name="Renner T."/>
            <person name="Rombauts S."/>
            <person name="Rushton P."/>
            <person name="Sanderfoot A."/>
            <person name="Schween G."/>
            <person name="Shiu S.-H."/>
            <person name="Stueber K."/>
            <person name="Theodoulou F.L."/>
            <person name="Tu H."/>
            <person name="Van de Peer Y."/>
            <person name="Verrier P.J."/>
            <person name="Waters E."/>
            <person name="Wood A."/>
            <person name="Yang L."/>
            <person name="Cove D."/>
            <person name="Cuming A."/>
            <person name="Hasebe M."/>
            <person name="Lucas S."/>
            <person name="Mishler D.B."/>
            <person name="Reski R."/>
            <person name="Grigoriev I."/>
            <person name="Quatrano R.S."/>
            <person name="Boore J.L."/>
        </authorList>
    </citation>
    <scope>NUCLEOTIDE SEQUENCE [LARGE SCALE GENOMIC DNA]</scope>
    <source>
        <strain evidence="2 3">cv. Gransden 2004</strain>
    </source>
</reference>
<proteinExistence type="predicted"/>
<evidence type="ECO:0000313" key="2">
    <source>
        <dbReference type="EnsemblPlants" id="PAC:32937294.CDS.1"/>
    </source>
</evidence>
<reference evidence="1 3" key="2">
    <citation type="journal article" date="2018" name="Plant J.">
        <title>The Physcomitrella patens chromosome-scale assembly reveals moss genome structure and evolution.</title>
        <authorList>
            <person name="Lang D."/>
            <person name="Ullrich K.K."/>
            <person name="Murat F."/>
            <person name="Fuchs J."/>
            <person name="Jenkins J."/>
            <person name="Haas F.B."/>
            <person name="Piednoel M."/>
            <person name="Gundlach H."/>
            <person name="Van Bel M."/>
            <person name="Meyberg R."/>
            <person name="Vives C."/>
            <person name="Morata J."/>
            <person name="Symeonidi A."/>
            <person name="Hiss M."/>
            <person name="Muchero W."/>
            <person name="Kamisugi Y."/>
            <person name="Saleh O."/>
            <person name="Blanc G."/>
            <person name="Decker E.L."/>
            <person name="van Gessel N."/>
            <person name="Grimwood J."/>
            <person name="Hayes R.D."/>
            <person name="Graham S.W."/>
            <person name="Gunter L.E."/>
            <person name="McDaniel S.F."/>
            <person name="Hoernstein S.N.W."/>
            <person name="Larsson A."/>
            <person name="Li F.W."/>
            <person name="Perroud P.F."/>
            <person name="Phillips J."/>
            <person name="Ranjan P."/>
            <person name="Rokshar D.S."/>
            <person name="Rothfels C.J."/>
            <person name="Schneider L."/>
            <person name="Shu S."/>
            <person name="Stevenson D.W."/>
            <person name="Thummler F."/>
            <person name="Tillich M."/>
            <person name="Villarreal Aguilar J.C."/>
            <person name="Widiez T."/>
            <person name="Wong G.K."/>
            <person name="Wymore A."/>
            <person name="Zhang Y."/>
            <person name="Zimmer A.D."/>
            <person name="Quatrano R.S."/>
            <person name="Mayer K.F.X."/>
            <person name="Goodstein D."/>
            <person name="Casacuberta J.M."/>
            <person name="Vandepoele K."/>
            <person name="Reski R."/>
            <person name="Cuming A.C."/>
            <person name="Tuskan G.A."/>
            <person name="Maumus F."/>
            <person name="Salse J."/>
            <person name="Schmutz J."/>
            <person name="Rensing S.A."/>
        </authorList>
    </citation>
    <scope>NUCLEOTIDE SEQUENCE [LARGE SCALE GENOMIC DNA]</scope>
    <source>
        <strain evidence="2 3">cv. Gransden 2004</strain>
    </source>
</reference>
<dbReference type="Gramene" id="Pp3c2_36229V3.1">
    <property type="protein sequence ID" value="PAC:32937294.CDS.1"/>
    <property type="gene ID" value="Pp3c2_36229"/>
</dbReference>
<dbReference type="EnsemblPlants" id="Pp3c2_36229V3.1">
    <property type="protein sequence ID" value="PAC:32937294.CDS.1"/>
    <property type="gene ID" value="Pp3c2_36229"/>
</dbReference>